<dbReference type="SUPFAM" id="SSF81383">
    <property type="entry name" value="F-box domain"/>
    <property type="match status" value="1"/>
</dbReference>
<reference evidence="2 4" key="2">
    <citation type="journal article" date="2014" name="BMC Genomics">
        <title>An improved genome release (version Mt4.0) for the model legume Medicago truncatula.</title>
        <authorList>
            <person name="Tang H."/>
            <person name="Krishnakumar V."/>
            <person name="Bidwell S."/>
            <person name="Rosen B."/>
            <person name="Chan A."/>
            <person name="Zhou S."/>
            <person name="Gentzbittel L."/>
            <person name="Childs K.L."/>
            <person name="Yandell M."/>
            <person name="Gundlach H."/>
            <person name="Mayer K.F."/>
            <person name="Schwartz D.C."/>
            <person name="Town C.D."/>
        </authorList>
    </citation>
    <scope>GENOME REANNOTATION</scope>
    <source>
        <strain evidence="3 4">cv. Jemalong A17</strain>
    </source>
</reference>
<dbReference type="InterPro" id="IPR001810">
    <property type="entry name" value="F-box_dom"/>
</dbReference>
<dbReference type="PANTHER" id="PTHR32212:SF385">
    <property type="entry name" value="F-BOX_RNI_FBD-LIKE DOMAIN PROTEIN"/>
    <property type="match status" value="1"/>
</dbReference>
<dbReference type="Proteomes" id="UP000002051">
    <property type="component" value="Chromosome 4"/>
</dbReference>
<dbReference type="InterPro" id="IPR036047">
    <property type="entry name" value="F-box-like_dom_sf"/>
</dbReference>
<dbReference type="AlphaFoldDB" id="G7JFX8"/>
<dbReference type="PROSITE" id="PS50181">
    <property type="entry name" value="FBOX"/>
    <property type="match status" value="1"/>
</dbReference>
<dbReference type="CDD" id="cd20406">
    <property type="entry name" value="Tudor_Agenet_AtDUF_rpt2_4"/>
    <property type="match status" value="1"/>
</dbReference>
<dbReference type="EMBL" id="CM001220">
    <property type="protein sequence ID" value="AES87399.1"/>
    <property type="molecule type" value="Genomic_DNA"/>
</dbReference>
<evidence type="ECO:0000259" key="1">
    <source>
        <dbReference type="PROSITE" id="PS50181"/>
    </source>
</evidence>
<evidence type="ECO:0000313" key="2">
    <source>
        <dbReference type="EMBL" id="AES87399.1"/>
    </source>
</evidence>
<reference evidence="2 4" key="1">
    <citation type="journal article" date="2011" name="Nature">
        <title>The Medicago genome provides insight into the evolution of rhizobial symbioses.</title>
        <authorList>
            <person name="Young N.D."/>
            <person name="Debelle F."/>
            <person name="Oldroyd G.E."/>
            <person name="Geurts R."/>
            <person name="Cannon S.B."/>
            <person name="Udvardi M.K."/>
            <person name="Benedito V.A."/>
            <person name="Mayer K.F."/>
            <person name="Gouzy J."/>
            <person name="Schoof H."/>
            <person name="Van de Peer Y."/>
            <person name="Proost S."/>
            <person name="Cook D.R."/>
            <person name="Meyers B.C."/>
            <person name="Spannagl M."/>
            <person name="Cheung F."/>
            <person name="De Mita S."/>
            <person name="Krishnakumar V."/>
            <person name="Gundlach H."/>
            <person name="Zhou S."/>
            <person name="Mudge J."/>
            <person name="Bharti A.K."/>
            <person name="Murray J.D."/>
            <person name="Naoumkina M.A."/>
            <person name="Rosen B."/>
            <person name="Silverstein K.A."/>
            <person name="Tang H."/>
            <person name="Rombauts S."/>
            <person name="Zhao P.X."/>
            <person name="Zhou P."/>
            <person name="Barbe V."/>
            <person name="Bardou P."/>
            <person name="Bechner M."/>
            <person name="Bellec A."/>
            <person name="Berger A."/>
            <person name="Berges H."/>
            <person name="Bidwell S."/>
            <person name="Bisseling T."/>
            <person name="Choisne N."/>
            <person name="Couloux A."/>
            <person name="Denny R."/>
            <person name="Deshpande S."/>
            <person name="Dai X."/>
            <person name="Doyle J.J."/>
            <person name="Dudez A.M."/>
            <person name="Farmer A.D."/>
            <person name="Fouteau S."/>
            <person name="Franken C."/>
            <person name="Gibelin C."/>
            <person name="Gish J."/>
            <person name="Goldstein S."/>
            <person name="Gonzalez A.J."/>
            <person name="Green P.J."/>
            <person name="Hallab A."/>
            <person name="Hartog M."/>
            <person name="Hua A."/>
            <person name="Humphray S.J."/>
            <person name="Jeong D.H."/>
            <person name="Jing Y."/>
            <person name="Jocker A."/>
            <person name="Kenton S.M."/>
            <person name="Kim D.J."/>
            <person name="Klee K."/>
            <person name="Lai H."/>
            <person name="Lang C."/>
            <person name="Lin S."/>
            <person name="Macmil S.L."/>
            <person name="Magdelenat G."/>
            <person name="Matthews L."/>
            <person name="McCorrison J."/>
            <person name="Monaghan E.L."/>
            <person name="Mun J.H."/>
            <person name="Najar F.Z."/>
            <person name="Nicholson C."/>
            <person name="Noirot C."/>
            <person name="O'Bleness M."/>
            <person name="Paule C.R."/>
            <person name="Poulain J."/>
            <person name="Prion F."/>
            <person name="Qin B."/>
            <person name="Qu C."/>
            <person name="Retzel E.F."/>
            <person name="Riddle C."/>
            <person name="Sallet E."/>
            <person name="Samain S."/>
            <person name="Samson N."/>
            <person name="Sanders I."/>
            <person name="Saurat O."/>
            <person name="Scarpelli C."/>
            <person name="Schiex T."/>
            <person name="Segurens B."/>
            <person name="Severin A.J."/>
            <person name="Sherrier D.J."/>
            <person name="Shi R."/>
            <person name="Sims S."/>
            <person name="Singer S.R."/>
            <person name="Sinharoy S."/>
            <person name="Sterck L."/>
            <person name="Viollet A."/>
            <person name="Wang B.B."/>
            <person name="Wang K."/>
            <person name="Wang M."/>
            <person name="Wang X."/>
            <person name="Warfsmann J."/>
            <person name="Weissenbach J."/>
            <person name="White D.D."/>
            <person name="White J.D."/>
            <person name="Wiley G.B."/>
            <person name="Wincker P."/>
            <person name="Xing Y."/>
            <person name="Yang L."/>
            <person name="Yao Z."/>
            <person name="Ying F."/>
            <person name="Zhai J."/>
            <person name="Zhou L."/>
            <person name="Zuber A."/>
            <person name="Denarie J."/>
            <person name="Dixon R.A."/>
            <person name="May G.D."/>
            <person name="Schwartz D.C."/>
            <person name="Rogers J."/>
            <person name="Quetier F."/>
            <person name="Town C.D."/>
            <person name="Roe B.A."/>
        </authorList>
    </citation>
    <scope>NUCLEOTIDE SEQUENCE [LARGE SCALE GENOMIC DNA]</scope>
    <source>
        <strain evidence="2">A17</strain>
        <strain evidence="3 4">cv. Jemalong A17</strain>
    </source>
</reference>
<gene>
    <name evidence="2" type="ordered locus">MTR_4g026550</name>
</gene>
<keyword evidence="4" id="KW-1185">Reference proteome</keyword>
<accession>G7JFX8</accession>
<evidence type="ECO:0000313" key="4">
    <source>
        <dbReference type="Proteomes" id="UP000002051"/>
    </source>
</evidence>
<dbReference type="PANTHER" id="PTHR32212">
    <property type="entry name" value="CYCLIN-LIKE F-BOX"/>
    <property type="match status" value="1"/>
</dbReference>
<proteinExistence type="predicted"/>
<dbReference type="Gene3D" id="1.20.1280.50">
    <property type="match status" value="1"/>
</dbReference>
<dbReference type="InterPro" id="IPR014002">
    <property type="entry name" value="Agenet_dom_plant"/>
</dbReference>
<dbReference type="PaxDb" id="3880-AES87399"/>
<dbReference type="CDD" id="cd22160">
    <property type="entry name" value="F-box_AtFBL13-like"/>
    <property type="match status" value="1"/>
</dbReference>
<reference evidence="3" key="3">
    <citation type="submission" date="2015-04" db="UniProtKB">
        <authorList>
            <consortium name="EnsemblPlants"/>
        </authorList>
    </citation>
    <scope>IDENTIFICATION</scope>
    <source>
        <strain evidence="3">cv. Jemalong A17</strain>
    </source>
</reference>
<feature type="domain" description="F-box" evidence="1">
    <location>
        <begin position="146"/>
        <end position="194"/>
    </location>
</feature>
<dbReference type="HOGENOM" id="CLU_010721_2_0_1"/>
<dbReference type="SUPFAM" id="SSF52047">
    <property type="entry name" value="RNI-like"/>
    <property type="match status" value="1"/>
</dbReference>
<dbReference type="InterPro" id="IPR053781">
    <property type="entry name" value="F-box_AtFBL13-like"/>
</dbReference>
<dbReference type="Pfam" id="PF00646">
    <property type="entry name" value="F-box"/>
    <property type="match status" value="1"/>
</dbReference>
<evidence type="ECO:0000313" key="3">
    <source>
        <dbReference type="EnsemblPlants" id="AES87399"/>
    </source>
</evidence>
<name>G7JFX8_MEDTR</name>
<sequence length="497" mass="57171">MFPGNKVEVSIDRGSGISCSWFPATILRWFSSDILLVQYDDMDVKPTVVGLHQLRPVPTPVSDYWEVKIGDKVEAFRKHRWWEGRVSADLGNGRFLVCFTDSEEMVFPKDLLRIHRQWINHNWVPPITNHKELRREQKRQSQENKRNRICELPDCILLHILSFLEAQDAVRTCILSKRWKDLCKCLTTLTYTPVLLTSSNDSFEQFMSWVLSSRDHSSSLLNLTIHACMDGAEEDLYKLIKINPLLSLKIFGYAKCPKSELLLPLLFGSRSLTFLDLSYCMKNGYAKCPKSLHIPALRTLHLQWFHFVATHDHCADPFPNCHVLNTLVLIACSLIEDAQVLCISNQTLSNLTIRKVSADQYSLSAPNLSSFTIDDCPIFQKSLSSTCNLSFLQQVNMYGFSNNGEASIFLRWLQVLANVKILEFGYAVFEKIQNEFLLNPISKKVQPPRFVKLELLIVHAYADKKQEIMEIVEHLLQNTTSMTRVVQVGRRFCFSLF</sequence>
<dbReference type="SMART" id="SM00743">
    <property type="entry name" value="Agenet"/>
    <property type="match status" value="2"/>
</dbReference>
<organism evidence="2 4">
    <name type="scientific">Medicago truncatula</name>
    <name type="common">Barrel medic</name>
    <name type="synonym">Medicago tribuloides</name>
    <dbReference type="NCBI Taxonomy" id="3880"/>
    <lineage>
        <taxon>Eukaryota</taxon>
        <taxon>Viridiplantae</taxon>
        <taxon>Streptophyta</taxon>
        <taxon>Embryophyta</taxon>
        <taxon>Tracheophyta</taxon>
        <taxon>Spermatophyta</taxon>
        <taxon>Magnoliopsida</taxon>
        <taxon>eudicotyledons</taxon>
        <taxon>Gunneridae</taxon>
        <taxon>Pentapetalae</taxon>
        <taxon>rosids</taxon>
        <taxon>fabids</taxon>
        <taxon>Fabales</taxon>
        <taxon>Fabaceae</taxon>
        <taxon>Papilionoideae</taxon>
        <taxon>50 kb inversion clade</taxon>
        <taxon>NPAAA clade</taxon>
        <taxon>Hologalegina</taxon>
        <taxon>IRL clade</taxon>
        <taxon>Trifolieae</taxon>
        <taxon>Medicago</taxon>
    </lineage>
</organism>
<protein>
    <submittedName>
        <fullName evidence="2">Agenet domain protein</fullName>
    </submittedName>
</protein>
<dbReference type="Gene3D" id="2.30.30.140">
    <property type="match status" value="1"/>
</dbReference>
<dbReference type="InterPro" id="IPR008395">
    <property type="entry name" value="Agenet-like_dom"/>
</dbReference>
<dbReference type="EnsemblPlants" id="AES87399">
    <property type="protein sequence ID" value="AES87399"/>
    <property type="gene ID" value="MTR_4g026550"/>
</dbReference>
<dbReference type="Pfam" id="PF05641">
    <property type="entry name" value="Agenet"/>
    <property type="match status" value="2"/>
</dbReference>